<feature type="region of interest" description="Disordered" evidence="1">
    <location>
        <begin position="1"/>
        <end position="30"/>
    </location>
</feature>
<feature type="region of interest" description="Disordered" evidence="1">
    <location>
        <begin position="149"/>
        <end position="168"/>
    </location>
</feature>
<evidence type="ECO:0000259" key="2">
    <source>
        <dbReference type="Pfam" id="PF13259"/>
    </source>
</evidence>
<reference evidence="3" key="1">
    <citation type="journal article" date="2020" name="Stud. Mycol.">
        <title>101 Dothideomycetes genomes: a test case for predicting lifestyles and emergence of pathogens.</title>
        <authorList>
            <person name="Haridas S."/>
            <person name="Albert R."/>
            <person name="Binder M."/>
            <person name="Bloem J."/>
            <person name="Labutti K."/>
            <person name="Salamov A."/>
            <person name="Andreopoulos B."/>
            <person name="Baker S."/>
            <person name="Barry K."/>
            <person name="Bills G."/>
            <person name="Bluhm B."/>
            <person name="Cannon C."/>
            <person name="Castanera R."/>
            <person name="Culley D."/>
            <person name="Daum C."/>
            <person name="Ezra D."/>
            <person name="Gonzalez J."/>
            <person name="Henrissat B."/>
            <person name="Kuo A."/>
            <person name="Liang C."/>
            <person name="Lipzen A."/>
            <person name="Lutzoni F."/>
            <person name="Magnuson J."/>
            <person name="Mondo S."/>
            <person name="Nolan M."/>
            <person name="Ohm R."/>
            <person name="Pangilinan J."/>
            <person name="Park H.-J."/>
            <person name="Ramirez L."/>
            <person name="Alfaro M."/>
            <person name="Sun H."/>
            <person name="Tritt A."/>
            <person name="Yoshinaga Y."/>
            <person name="Zwiers L.-H."/>
            <person name="Turgeon B."/>
            <person name="Goodwin S."/>
            <person name="Spatafora J."/>
            <person name="Crous P."/>
            <person name="Grigoriev I."/>
        </authorList>
    </citation>
    <scope>NUCLEOTIDE SEQUENCE</scope>
    <source>
        <strain evidence="3">CBS 480.64</strain>
    </source>
</reference>
<sequence>MPREVDPARRWLKENTRSDWAYPDPPRAEAPTEIERELNALREPPVYRARELSEEEEEPVVEEDNEGLKVWLARRDAWTGARDGRVPVAPPILVGDPRREIYPDAYLDIYSKIIVQGRTPTVPINLATFIHAVVAGWKADGQWPLPSVFPAPPETETKGPSTSDPGGFRWRLSRALGFKEG</sequence>
<name>A0A6A7C5Q7_9PEZI</name>
<evidence type="ECO:0000313" key="4">
    <source>
        <dbReference type="Proteomes" id="UP000799421"/>
    </source>
</evidence>
<organism evidence="3 4">
    <name type="scientific">Piedraia hortae CBS 480.64</name>
    <dbReference type="NCBI Taxonomy" id="1314780"/>
    <lineage>
        <taxon>Eukaryota</taxon>
        <taxon>Fungi</taxon>
        <taxon>Dikarya</taxon>
        <taxon>Ascomycota</taxon>
        <taxon>Pezizomycotina</taxon>
        <taxon>Dothideomycetes</taxon>
        <taxon>Dothideomycetidae</taxon>
        <taxon>Capnodiales</taxon>
        <taxon>Piedraiaceae</taxon>
        <taxon>Piedraia</taxon>
    </lineage>
</organism>
<evidence type="ECO:0000313" key="3">
    <source>
        <dbReference type="EMBL" id="KAF2862577.1"/>
    </source>
</evidence>
<feature type="domain" description="Gag1-like clamp" evidence="2">
    <location>
        <begin position="86"/>
        <end position="144"/>
    </location>
</feature>
<gene>
    <name evidence="3" type="ORF">K470DRAFT_268907</name>
</gene>
<proteinExistence type="predicted"/>
<dbReference type="PANTHER" id="PTHR28065">
    <property type="entry name" value="FREQUENIN"/>
    <property type="match status" value="1"/>
</dbReference>
<protein>
    <recommendedName>
        <fullName evidence="2">Gag1-like clamp domain-containing protein</fullName>
    </recommendedName>
</protein>
<dbReference type="OrthoDB" id="5422958at2759"/>
<evidence type="ECO:0000256" key="1">
    <source>
        <dbReference type="SAM" id="MobiDB-lite"/>
    </source>
</evidence>
<accession>A0A6A7C5Q7</accession>
<feature type="compositionally biased region" description="Basic and acidic residues" evidence="1">
    <location>
        <begin position="1"/>
        <end position="17"/>
    </location>
</feature>
<dbReference type="InterPro" id="IPR053274">
    <property type="entry name" value="Fluconazole_resistance"/>
</dbReference>
<feature type="domain" description="Gag1-like clamp" evidence="2">
    <location>
        <begin position="59"/>
        <end position="83"/>
    </location>
</feature>
<dbReference type="EMBL" id="MU005965">
    <property type="protein sequence ID" value="KAF2862577.1"/>
    <property type="molecule type" value="Genomic_DNA"/>
</dbReference>
<dbReference type="Proteomes" id="UP000799421">
    <property type="component" value="Unassembled WGS sequence"/>
</dbReference>
<dbReference type="Pfam" id="PF13259">
    <property type="entry name" value="clamp_Gag1-like"/>
    <property type="match status" value="2"/>
</dbReference>
<dbReference type="InterPro" id="IPR025124">
    <property type="entry name" value="Gag1-like_clamp"/>
</dbReference>
<dbReference type="AlphaFoldDB" id="A0A6A7C5Q7"/>
<keyword evidence="4" id="KW-1185">Reference proteome</keyword>
<dbReference type="PANTHER" id="PTHR28065:SF1">
    <property type="entry name" value="DUF4050 DOMAIN-CONTAINING PROTEIN"/>
    <property type="match status" value="1"/>
</dbReference>